<organism evidence="1 2">
    <name type="scientific">Lacimonas salitolerans</name>
    <dbReference type="NCBI Taxonomy" id="1323750"/>
    <lineage>
        <taxon>Bacteria</taxon>
        <taxon>Pseudomonadati</taxon>
        <taxon>Pseudomonadota</taxon>
        <taxon>Alphaproteobacteria</taxon>
        <taxon>Rhodobacterales</taxon>
        <taxon>Paracoccaceae</taxon>
        <taxon>Lacimonas</taxon>
    </lineage>
</organism>
<sequence>MTAPILTRHRTTPTPCVAPAPEMALLRGRLHELCGPARRVAALWLAGAMQGPVLWIAPAWGTEAINPCGMVDWVDPGRFLFASPGRDEDLLWCTEEALRSGAVALVVADLRSPPGLVPVRRLHLAAQSSGAAPLGLILTPGDGGAPGVESRWHTAPDHKGLQQVWRLERRRARTLPPKAWAVHRHEGQLRLTPDGAPEG</sequence>
<comment type="caution">
    <text evidence="1">The sequence shown here is derived from an EMBL/GenBank/DDBJ whole genome shotgun (WGS) entry which is preliminary data.</text>
</comment>
<dbReference type="RefSeq" id="WP_379915597.1">
    <property type="nucleotide sequence ID" value="NZ_JBHUDD010000057.1"/>
</dbReference>
<evidence type="ECO:0000313" key="2">
    <source>
        <dbReference type="Proteomes" id="UP001597186"/>
    </source>
</evidence>
<accession>A0ABW4EF47</accession>
<name>A0ABW4EF47_9RHOB</name>
<dbReference type="SUPFAM" id="SSF52540">
    <property type="entry name" value="P-loop containing nucleoside triphosphate hydrolases"/>
    <property type="match status" value="1"/>
</dbReference>
<gene>
    <name evidence="1" type="ORF">ACFTOW_11055</name>
</gene>
<keyword evidence="2" id="KW-1185">Reference proteome</keyword>
<evidence type="ECO:0000313" key="1">
    <source>
        <dbReference type="EMBL" id="MFD1509940.1"/>
    </source>
</evidence>
<dbReference type="InterPro" id="IPR027417">
    <property type="entry name" value="P-loop_NTPase"/>
</dbReference>
<dbReference type="Proteomes" id="UP001597186">
    <property type="component" value="Unassembled WGS sequence"/>
</dbReference>
<dbReference type="Gene3D" id="3.40.50.300">
    <property type="entry name" value="P-loop containing nucleotide triphosphate hydrolases"/>
    <property type="match status" value="1"/>
</dbReference>
<proteinExistence type="predicted"/>
<reference evidence="2" key="1">
    <citation type="journal article" date="2019" name="Int. J. Syst. Evol. Microbiol.">
        <title>The Global Catalogue of Microorganisms (GCM) 10K type strain sequencing project: providing services to taxonomists for standard genome sequencing and annotation.</title>
        <authorList>
            <consortium name="The Broad Institute Genomics Platform"/>
            <consortium name="The Broad Institute Genome Sequencing Center for Infectious Disease"/>
            <person name="Wu L."/>
            <person name="Ma J."/>
        </authorList>
    </citation>
    <scope>NUCLEOTIDE SEQUENCE [LARGE SCALE GENOMIC DNA]</scope>
    <source>
        <strain evidence="2">CGMCC 1.12477</strain>
    </source>
</reference>
<dbReference type="EMBL" id="JBHUDD010000057">
    <property type="protein sequence ID" value="MFD1509940.1"/>
    <property type="molecule type" value="Genomic_DNA"/>
</dbReference>
<protein>
    <submittedName>
        <fullName evidence="1">ImuA family protein</fullName>
    </submittedName>
</protein>